<dbReference type="Proteomes" id="UP000288216">
    <property type="component" value="Unassembled WGS sequence"/>
</dbReference>
<protein>
    <submittedName>
        <fullName evidence="2">Uncharacterized protein</fullName>
    </submittedName>
</protein>
<evidence type="ECO:0000313" key="3">
    <source>
        <dbReference type="Proteomes" id="UP000288216"/>
    </source>
</evidence>
<keyword evidence="3" id="KW-1185">Reference proteome</keyword>
<dbReference type="OrthoDB" id="10053624at2759"/>
<evidence type="ECO:0000313" key="2">
    <source>
        <dbReference type="EMBL" id="GCB74510.1"/>
    </source>
</evidence>
<reference evidence="2 3" key="1">
    <citation type="journal article" date="2018" name="Nat. Ecol. Evol.">
        <title>Shark genomes provide insights into elasmobranch evolution and the origin of vertebrates.</title>
        <authorList>
            <person name="Hara Y"/>
            <person name="Yamaguchi K"/>
            <person name="Onimaru K"/>
            <person name="Kadota M"/>
            <person name="Koyanagi M"/>
            <person name="Keeley SD"/>
            <person name="Tatsumi K"/>
            <person name="Tanaka K"/>
            <person name="Motone F"/>
            <person name="Kageyama Y"/>
            <person name="Nozu R"/>
            <person name="Adachi N"/>
            <person name="Nishimura O"/>
            <person name="Nakagawa R"/>
            <person name="Tanegashima C"/>
            <person name="Kiyatake I"/>
            <person name="Matsumoto R"/>
            <person name="Murakumo K"/>
            <person name="Nishida K"/>
            <person name="Terakita A"/>
            <person name="Kuratani S"/>
            <person name="Sato K"/>
            <person name="Hyodo S Kuraku.S."/>
        </authorList>
    </citation>
    <scope>NUCLEOTIDE SEQUENCE [LARGE SCALE GENOMIC DNA]</scope>
</reference>
<dbReference type="EMBL" id="BFAA01001000">
    <property type="protein sequence ID" value="GCB74510.1"/>
    <property type="molecule type" value="Genomic_DNA"/>
</dbReference>
<name>A0A401PMZ4_SCYTO</name>
<sequence>MTTPHSASPRPEIQAGAELAALEKLKCRNIGHVSITPSTVGGTLTQEEVRRRQQQDFSKAKMAQPEQSGHQSPKNET</sequence>
<feature type="compositionally biased region" description="Polar residues" evidence="1">
    <location>
        <begin position="35"/>
        <end position="46"/>
    </location>
</feature>
<comment type="caution">
    <text evidence="2">The sequence shown here is derived from an EMBL/GenBank/DDBJ whole genome shotgun (WGS) entry which is preliminary data.</text>
</comment>
<gene>
    <name evidence="2" type="ORF">scyTo_0003601</name>
</gene>
<accession>A0A401PMZ4</accession>
<proteinExistence type="predicted"/>
<dbReference type="AlphaFoldDB" id="A0A401PMZ4"/>
<organism evidence="2 3">
    <name type="scientific">Scyliorhinus torazame</name>
    <name type="common">Cloudy catshark</name>
    <name type="synonym">Catulus torazame</name>
    <dbReference type="NCBI Taxonomy" id="75743"/>
    <lineage>
        <taxon>Eukaryota</taxon>
        <taxon>Metazoa</taxon>
        <taxon>Chordata</taxon>
        <taxon>Craniata</taxon>
        <taxon>Vertebrata</taxon>
        <taxon>Chondrichthyes</taxon>
        <taxon>Elasmobranchii</taxon>
        <taxon>Galeomorphii</taxon>
        <taxon>Galeoidea</taxon>
        <taxon>Carcharhiniformes</taxon>
        <taxon>Scyliorhinidae</taxon>
        <taxon>Scyliorhinus</taxon>
    </lineage>
</organism>
<evidence type="ECO:0000256" key="1">
    <source>
        <dbReference type="SAM" id="MobiDB-lite"/>
    </source>
</evidence>
<feature type="region of interest" description="Disordered" evidence="1">
    <location>
        <begin position="34"/>
        <end position="77"/>
    </location>
</feature>
<feature type="compositionally biased region" description="Polar residues" evidence="1">
    <location>
        <begin position="65"/>
        <end position="77"/>
    </location>
</feature>